<reference evidence="1 2" key="1">
    <citation type="submission" date="2023-09" db="EMBL/GenBank/DDBJ databases">
        <title>Multi-omics analysis of a traditional fermented food reveals byproduct-associated fungal strains for waste-to-food upcycling.</title>
        <authorList>
            <consortium name="Lawrence Berkeley National Laboratory"/>
            <person name="Rekdal V.M."/>
            <person name="Villalobos-Escobedo J.M."/>
            <person name="Rodriguez-Valeron N."/>
            <person name="Garcia M.O."/>
            <person name="Vasquez D.P."/>
            <person name="Damayanti I."/>
            <person name="Sorensen P.M."/>
            <person name="Baidoo E.E."/>
            <person name="De Carvalho A.C."/>
            <person name="Riley R."/>
            <person name="Lipzen A."/>
            <person name="He G."/>
            <person name="Yan M."/>
            <person name="Haridas S."/>
            <person name="Daum C."/>
            <person name="Yoshinaga Y."/>
            <person name="Ng V."/>
            <person name="Grigoriev I.V."/>
            <person name="Munk R."/>
            <person name="Nuraida L."/>
            <person name="Wijaya C.H."/>
            <person name="Morales P.-C."/>
            <person name="Keasling J.D."/>
        </authorList>
    </citation>
    <scope>NUCLEOTIDE SEQUENCE [LARGE SCALE GENOMIC DNA]</scope>
    <source>
        <strain evidence="1 2">FGSC 2613</strain>
    </source>
</reference>
<accession>A0ABR3DMQ3</accession>
<dbReference type="Proteomes" id="UP001451303">
    <property type="component" value="Unassembled WGS sequence"/>
</dbReference>
<evidence type="ECO:0000313" key="1">
    <source>
        <dbReference type="EMBL" id="KAL0473945.1"/>
    </source>
</evidence>
<dbReference type="EMBL" id="JAVLET010000002">
    <property type="protein sequence ID" value="KAL0473945.1"/>
    <property type="molecule type" value="Genomic_DNA"/>
</dbReference>
<gene>
    <name evidence="1" type="ORF">QR685DRAFT_435692</name>
</gene>
<evidence type="ECO:0000313" key="2">
    <source>
        <dbReference type="Proteomes" id="UP001451303"/>
    </source>
</evidence>
<sequence length="83" mass="9975">ILELKFDRYKYFVGLVRYLFIGCANNYAYTKCIKVDNYRPFKKYIIFGTKFIKRACTNCFYKGEGTNYSLYRGILDFFLINIL</sequence>
<organism evidence="1 2">
    <name type="scientific">Neurospora intermedia</name>
    <dbReference type="NCBI Taxonomy" id="5142"/>
    <lineage>
        <taxon>Eukaryota</taxon>
        <taxon>Fungi</taxon>
        <taxon>Dikarya</taxon>
        <taxon>Ascomycota</taxon>
        <taxon>Pezizomycotina</taxon>
        <taxon>Sordariomycetes</taxon>
        <taxon>Sordariomycetidae</taxon>
        <taxon>Sordariales</taxon>
        <taxon>Sordariaceae</taxon>
        <taxon>Neurospora</taxon>
    </lineage>
</organism>
<feature type="non-terminal residue" evidence="1">
    <location>
        <position position="1"/>
    </location>
</feature>
<proteinExistence type="predicted"/>
<keyword evidence="2" id="KW-1185">Reference proteome</keyword>
<name>A0ABR3DMQ3_NEUIN</name>
<protein>
    <submittedName>
        <fullName evidence="1">Uncharacterized protein</fullName>
    </submittedName>
</protein>
<comment type="caution">
    <text evidence="1">The sequence shown here is derived from an EMBL/GenBank/DDBJ whole genome shotgun (WGS) entry which is preliminary data.</text>
</comment>